<evidence type="ECO:0000313" key="4">
    <source>
        <dbReference type="Proteomes" id="UP000005226"/>
    </source>
</evidence>
<dbReference type="Gene3D" id="2.130.10.10">
    <property type="entry name" value="YVTN repeat-like/Quinoprotein amine dehydrogenase"/>
    <property type="match status" value="2"/>
</dbReference>
<feature type="region of interest" description="Disordered" evidence="1">
    <location>
        <begin position="170"/>
        <end position="238"/>
    </location>
</feature>
<dbReference type="SMART" id="SM00355">
    <property type="entry name" value="ZnF_C2H2"/>
    <property type="match status" value="3"/>
</dbReference>
<reference evidence="3" key="2">
    <citation type="submission" date="2025-08" db="UniProtKB">
        <authorList>
            <consortium name="Ensembl"/>
        </authorList>
    </citation>
    <scope>IDENTIFICATION</scope>
</reference>
<evidence type="ECO:0000256" key="1">
    <source>
        <dbReference type="SAM" id="MobiDB-lite"/>
    </source>
</evidence>
<feature type="compositionally biased region" description="Pro residues" evidence="1">
    <location>
        <begin position="275"/>
        <end position="286"/>
    </location>
</feature>
<evidence type="ECO:0000259" key="2">
    <source>
        <dbReference type="PROSITE" id="PS00028"/>
    </source>
</evidence>
<dbReference type="InterPro" id="IPR036322">
    <property type="entry name" value="WD40_repeat_dom_sf"/>
</dbReference>
<feature type="region of interest" description="Disordered" evidence="1">
    <location>
        <begin position="61"/>
        <end position="83"/>
    </location>
</feature>
<keyword evidence="4" id="KW-1185">Reference proteome</keyword>
<dbReference type="PROSITE" id="PS00028">
    <property type="entry name" value="ZINC_FINGER_C2H2_1"/>
    <property type="match status" value="1"/>
</dbReference>
<dbReference type="PANTHER" id="PTHR14435:SF2">
    <property type="entry name" value="ZINC FINGER PROTEIN 106"/>
    <property type="match status" value="1"/>
</dbReference>
<dbReference type="Pfam" id="PF00400">
    <property type="entry name" value="WD40"/>
    <property type="match status" value="6"/>
</dbReference>
<dbReference type="SMART" id="SM00451">
    <property type="entry name" value="ZnF_U1"/>
    <property type="match status" value="2"/>
</dbReference>
<accession>A0A674MM77</accession>
<dbReference type="InterPro" id="IPR018391">
    <property type="entry name" value="PQQ_b-propeller_rpt"/>
</dbReference>
<dbReference type="Proteomes" id="UP000005226">
    <property type="component" value="Chromosome 2"/>
</dbReference>
<evidence type="ECO:0000313" key="3">
    <source>
        <dbReference type="Ensembl" id="ENSTRUP00000062253.1"/>
    </source>
</evidence>
<dbReference type="CDD" id="cd00200">
    <property type="entry name" value="WD40"/>
    <property type="match status" value="1"/>
</dbReference>
<feature type="compositionally biased region" description="Basic and acidic residues" evidence="1">
    <location>
        <begin position="578"/>
        <end position="593"/>
    </location>
</feature>
<dbReference type="SMART" id="SM00320">
    <property type="entry name" value="WD40"/>
    <property type="match status" value="6"/>
</dbReference>
<dbReference type="GO" id="GO:0017124">
    <property type="term" value="F:SH3 domain binding"/>
    <property type="evidence" value="ECO:0007669"/>
    <property type="project" value="TreeGrafter"/>
</dbReference>
<feature type="compositionally biased region" description="Low complexity" evidence="1">
    <location>
        <begin position="565"/>
        <end position="575"/>
    </location>
</feature>
<name>A0A674MM77_TAKRU</name>
<feature type="compositionally biased region" description="Basic and acidic residues" evidence="1">
    <location>
        <begin position="654"/>
        <end position="668"/>
    </location>
</feature>
<protein>
    <submittedName>
        <fullName evidence="3">Zinc finger protein 106</fullName>
    </submittedName>
</protein>
<organism evidence="3 4">
    <name type="scientific">Takifugu rubripes</name>
    <name type="common">Japanese pufferfish</name>
    <name type="synonym">Fugu rubripes</name>
    <dbReference type="NCBI Taxonomy" id="31033"/>
    <lineage>
        <taxon>Eukaryota</taxon>
        <taxon>Metazoa</taxon>
        <taxon>Chordata</taxon>
        <taxon>Craniata</taxon>
        <taxon>Vertebrata</taxon>
        <taxon>Euteleostomi</taxon>
        <taxon>Actinopterygii</taxon>
        <taxon>Neopterygii</taxon>
        <taxon>Teleostei</taxon>
        <taxon>Neoteleostei</taxon>
        <taxon>Acanthomorphata</taxon>
        <taxon>Eupercaria</taxon>
        <taxon>Tetraodontiformes</taxon>
        <taxon>Tetradontoidea</taxon>
        <taxon>Tetraodontidae</taxon>
        <taxon>Takifugu</taxon>
    </lineage>
</organism>
<dbReference type="SUPFAM" id="SSF50978">
    <property type="entry name" value="WD40 repeat-like"/>
    <property type="match status" value="1"/>
</dbReference>
<feature type="compositionally biased region" description="Polar residues" evidence="1">
    <location>
        <begin position="553"/>
        <end position="564"/>
    </location>
</feature>
<dbReference type="InterPro" id="IPR042622">
    <property type="entry name" value="Znf106"/>
</dbReference>
<feature type="region of interest" description="Disordered" evidence="1">
    <location>
        <begin position="262"/>
        <end position="681"/>
    </location>
</feature>
<reference evidence="3" key="3">
    <citation type="submission" date="2025-09" db="UniProtKB">
        <authorList>
            <consortium name="Ensembl"/>
        </authorList>
    </citation>
    <scope>IDENTIFICATION</scope>
</reference>
<dbReference type="Ensembl" id="ENSTRUT00000080842.1">
    <property type="protein sequence ID" value="ENSTRUP00000062253.1"/>
    <property type="gene ID" value="ENSTRUG00000007738.3"/>
</dbReference>
<feature type="compositionally biased region" description="Basic and acidic residues" evidence="1">
    <location>
        <begin position="483"/>
        <end position="512"/>
    </location>
</feature>
<feature type="domain" description="C2H2-type" evidence="2">
    <location>
        <begin position="1250"/>
        <end position="1273"/>
    </location>
</feature>
<dbReference type="GO" id="GO:0003723">
    <property type="term" value="F:RNA binding"/>
    <property type="evidence" value="ECO:0007669"/>
    <property type="project" value="InterPro"/>
</dbReference>
<feature type="compositionally biased region" description="Basic and acidic residues" evidence="1">
    <location>
        <begin position="69"/>
        <end position="83"/>
    </location>
</feature>
<dbReference type="GO" id="GO:0005829">
    <property type="term" value="C:cytosol"/>
    <property type="evidence" value="ECO:0007669"/>
    <property type="project" value="TreeGrafter"/>
</dbReference>
<feature type="compositionally biased region" description="Basic and acidic residues" evidence="1">
    <location>
        <begin position="454"/>
        <end position="470"/>
    </location>
</feature>
<feature type="compositionally biased region" description="Basic and acidic residues" evidence="1">
    <location>
        <begin position="369"/>
        <end position="394"/>
    </location>
</feature>
<dbReference type="InterPro" id="IPR013087">
    <property type="entry name" value="Znf_C2H2_type"/>
</dbReference>
<dbReference type="GO" id="GO:0008286">
    <property type="term" value="P:insulin receptor signaling pathway"/>
    <property type="evidence" value="ECO:0007669"/>
    <property type="project" value="TreeGrafter"/>
</dbReference>
<dbReference type="InterPro" id="IPR015943">
    <property type="entry name" value="WD40/YVTN_repeat-like_dom_sf"/>
</dbReference>
<feature type="region of interest" description="Disordered" evidence="1">
    <location>
        <begin position="741"/>
        <end position="794"/>
    </location>
</feature>
<dbReference type="GO" id="GO:0008270">
    <property type="term" value="F:zinc ion binding"/>
    <property type="evidence" value="ECO:0007669"/>
    <property type="project" value="InterPro"/>
</dbReference>
<feature type="compositionally biased region" description="Low complexity" evidence="1">
    <location>
        <begin position="594"/>
        <end position="608"/>
    </location>
</feature>
<dbReference type="PANTHER" id="PTHR14435">
    <property type="entry name" value="ZINC FINGER PROTEIN 106"/>
    <property type="match status" value="1"/>
</dbReference>
<feature type="compositionally biased region" description="Low complexity" evidence="1">
    <location>
        <begin position="753"/>
        <end position="771"/>
    </location>
</feature>
<gene>
    <name evidence="3" type="primary">znf106a</name>
</gene>
<sequence>MERNRKCILCETVHASKQEMDEHMRSMLHHRELEKLKGRDCGHQCRVCHVTVASLTDYAGHISSPTHKQNVEAADRKPAGKGRDEDYFDQVLVDLIEKRKEQIRTSGPQVWSRGSPWQQVLLFKNDSDFRNEKEAGAAKLAKEEEDRKRKEEFQLRLKEAKERYQLDGAWQKPSRGFGGYGQQSSWYRKNRSNPGQGEAQPWHHSKQGKSQWASGEFAGGGFSNPGWGNRLGHQGGYSGNPRNRLPWLSSAGSINGIYGRNNMGCSTQRGRPPSLVGPPPCPPPPSLSAQTLSHFQNTHKDKESPGAGPQNGEGAPLQPDPSSKKAFGSNTKLDKTCRWCPYPTTKALEAASHKDAKLSSSELCPKDPQLLRKDKPSEPKASKRPSRPETKPEQKASNGKSVCEKVKPPKSSKTKVRERSSSGSRSNSSQRDDSHTGAPASSNQIKPKKPPARGLDKTSDTLRAASEDRSLSVQAPPSGRVGSGREHLETLRKARQIVLEKKSSADNSRNKQAETAPHTLDVTPVQVRSNGCRQNAAKPRVPSQLGAEKLGSADSSQFLQSFQVSTSTTESSETSASHGEKEENRRKGEKDEASQAAEAAQSSGSEASRTSDPSGLSRLDLPPVLKRDLTKHISSKSKGVNHEPNLNIARRVRNLSESRRGDADKDSGLKPTVRQLISSSGSRRNVNWDQVYQEVRKKQDKGKGMPRFGIEMVPLEQEDQSQEEDDIPLLEGFQWESLVDVSTSGPSRKRSLSESSLAPPPAHSLLTPLAPKQTAQEEAEQRAFSTSEKMDGQHELEREEETLASSLATALQRCDSVLGDSSSGTDAEILSLEHINKRRKVRSKKERLQIDQLLAVSLREDELSRSLQTVDASLIQARTALQAAYMEVQRLVMVKQQMTGEMDTLRNRRIQLLKGMQGSKTQANGSGYRLLCQVSFPEHVLSGSPDASSDHGEDDLPSEGPFEGHQEAVNAMQIHNGLLYTCSGDRTVRAFDLVTHKCVGVFEGHSSKVSCLLVSAAPSLHHRLYSGSSDQTIRCYSLKTRELEQQFSLPDRVLCLHSRWKTLYAGLANGTVVTFNLKTNRQVEVFECHGPRAVSCLASTQEGARRILLVGSYDSTISVRDAKNGLLLRTLEGHSKSVLCMNVVNDLVFSGSSDQCVHTHNIHTGELLRVYEGHSHAVTVVAVLGKVMVTACLDKRVRVYDLQVSGQLQLYGGHSDMVTCMSIHQNMIYTGCYDGSVQAVKMNLLQNHRCWWHGCSLSFGLMQHLQHHLISDHAGAQTPFKCRWKCCEEFFCARGSAKQVSRGRKHAEEEADPEP</sequence>
<proteinExistence type="predicted"/>
<dbReference type="InterPro" id="IPR001680">
    <property type="entry name" value="WD40_rpt"/>
</dbReference>
<dbReference type="InterPro" id="IPR003604">
    <property type="entry name" value="Matrin/U1-like-C_Znf_C2H2"/>
</dbReference>
<dbReference type="GO" id="GO:0016020">
    <property type="term" value="C:membrane"/>
    <property type="evidence" value="ECO:0007669"/>
    <property type="project" value="TreeGrafter"/>
</dbReference>
<reference evidence="3 4" key="1">
    <citation type="journal article" date="2011" name="Genome Biol. Evol.">
        <title>Integration of the genetic map and genome assembly of fugu facilitates insights into distinct features of genome evolution in teleosts and mammals.</title>
        <authorList>
            <person name="Kai W."/>
            <person name="Kikuchi K."/>
            <person name="Tohari S."/>
            <person name="Chew A.K."/>
            <person name="Tay A."/>
            <person name="Fujiwara A."/>
            <person name="Hosoya S."/>
            <person name="Suetake H."/>
            <person name="Naruse K."/>
            <person name="Brenner S."/>
            <person name="Suzuki Y."/>
            <person name="Venkatesh B."/>
        </authorList>
    </citation>
    <scope>NUCLEOTIDE SEQUENCE [LARGE SCALE GENOMIC DNA]</scope>
</reference>
<dbReference type="SMART" id="SM00564">
    <property type="entry name" value="PQQ"/>
    <property type="match status" value="6"/>
</dbReference>
<feature type="region of interest" description="Disordered" evidence="1">
    <location>
        <begin position="941"/>
        <end position="963"/>
    </location>
</feature>
<feature type="compositionally biased region" description="Polar residues" evidence="1">
    <location>
        <begin position="182"/>
        <end position="195"/>
    </location>
</feature>
<dbReference type="GeneTree" id="ENSGT00940000157336"/>
<dbReference type="FunFam" id="2.130.10.10:FF:000114">
    <property type="entry name" value="zinc finger protein 106 isoform X1"/>
    <property type="match status" value="1"/>
</dbReference>